<reference evidence="3 4" key="1">
    <citation type="submission" date="2018-07" db="EMBL/GenBank/DDBJ databases">
        <title>Microbacterium endoborsara sp. nov., a novel actinobacterium isolated from Borszczowia aralocaspica.</title>
        <authorList>
            <person name="An D."/>
        </authorList>
    </citation>
    <scope>NUCLEOTIDE SEQUENCE [LARGE SCALE GENOMIC DNA]</scope>
    <source>
        <strain evidence="3 4">C1.15228</strain>
    </source>
</reference>
<dbReference type="RefSeq" id="WP_114116395.1">
    <property type="nucleotide sequence ID" value="NZ_BMHU01000001.1"/>
</dbReference>
<evidence type="ECO:0000313" key="3">
    <source>
        <dbReference type="EMBL" id="RCK61286.1"/>
    </source>
</evidence>
<keyword evidence="4" id="KW-1185">Reference proteome</keyword>
<keyword evidence="3" id="KW-0808">Transferase</keyword>
<sequence>MTEASEKSASEGARAVVADAQDPARRPDVLFRVRRPEGTEPSVWWSVGGFVVIAAGILLSLNWLPG</sequence>
<dbReference type="EMBL" id="QORO01000001">
    <property type="protein sequence ID" value="RCK61286.1"/>
    <property type="molecule type" value="Genomic_DNA"/>
</dbReference>
<dbReference type="AlphaFoldDB" id="A0A367Y5Z3"/>
<dbReference type="Proteomes" id="UP000253508">
    <property type="component" value="Unassembled WGS sequence"/>
</dbReference>
<protein>
    <submittedName>
        <fullName evidence="3">UDP-N-acetylmuramyl pentapeptide phosphotransferase</fullName>
    </submittedName>
</protein>
<accession>A0A367Y5Z3</accession>
<dbReference type="OrthoDB" id="5074012at2"/>
<gene>
    <name evidence="3" type="ORF">DTO57_01130</name>
</gene>
<proteinExistence type="predicted"/>
<feature type="transmembrane region" description="Helical" evidence="2">
    <location>
        <begin position="43"/>
        <end position="64"/>
    </location>
</feature>
<comment type="caution">
    <text evidence="3">The sequence shown here is derived from an EMBL/GenBank/DDBJ whole genome shotgun (WGS) entry which is preliminary data.</text>
</comment>
<keyword evidence="2" id="KW-0472">Membrane</keyword>
<evidence type="ECO:0000256" key="1">
    <source>
        <dbReference type="SAM" id="MobiDB-lite"/>
    </source>
</evidence>
<evidence type="ECO:0000256" key="2">
    <source>
        <dbReference type="SAM" id="Phobius"/>
    </source>
</evidence>
<name>A0A367Y5Z3_9MICO</name>
<evidence type="ECO:0000313" key="4">
    <source>
        <dbReference type="Proteomes" id="UP000253508"/>
    </source>
</evidence>
<dbReference type="GO" id="GO:0016740">
    <property type="term" value="F:transferase activity"/>
    <property type="evidence" value="ECO:0007669"/>
    <property type="project" value="UniProtKB-KW"/>
</dbReference>
<feature type="region of interest" description="Disordered" evidence="1">
    <location>
        <begin position="1"/>
        <end position="20"/>
    </location>
</feature>
<organism evidence="3 4">
    <name type="scientific">Microbacterium sorbitolivorans</name>
    <dbReference type="NCBI Taxonomy" id="1867410"/>
    <lineage>
        <taxon>Bacteria</taxon>
        <taxon>Bacillati</taxon>
        <taxon>Actinomycetota</taxon>
        <taxon>Actinomycetes</taxon>
        <taxon>Micrococcales</taxon>
        <taxon>Microbacteriaceae</taxon>
        <taxon>Microbacterium</taxon>
    </lineage>
</organism>
<keyword evidence="2" id="KW-0812">Transmembrane</keyword>
<keyword evidence="2" id="KW-1133">Transmembrane helix</keyword>